<evidence type="ECO:0000313" key="9">
    <source>
        <dbReference type="Proteomes" id="UP000694865"/>
    </source>
</evidence>
<dbReference type="PANTHER" id="PTHR10766:SF177">
    <property type="entry name" value="TRANSMEMBRANE 9 SUPERFAMILY MEMBER 1"/>
    <property type="match status" value="1"/>
</dbReference>
<reference evidence="10" key="1">
    <citation type="submission" date="2025-08" db="UniProtKB">
        <authorList>
            <consortium name="RefSeq"/>
        </authorList>
    </citation>
    <scope>IDENTIFICATION</scope>
    <source>
        <tissue evidence="10">Testes</tissue>
    </source>
</reference>
<keyword evidence="5" id="KW-1133">Transmembrane helix</keyword>
<dbReference type="PANTHER" id="PTHR10766">
    <property type="entry name" value="TRANSMEMBRANE 9 SUPERFAMILY PROTEIN"/>
    <property type="match status" value="1"/>
</dbReference>
<organism evidence="9 10">
    <name type="scientific">Saccoglossus kowalevskii</name>
    <name type="common">Acorn worm</name>
    <dbReference type="NCBI Taxonomy" id="10224"/>
    <lineage>
        <taxon>Eukaryota</taxon>
        <taxon>Metazoa</taxon>
        <taxon>Hemichordata</taxon>
        <taxon>Enteropneusta</taxon>
        <taxon>Harrimaniidae</taxon>
        <taxon>Saccoglossus</taxon>
    </lineage>
</organism>
<sequence>MRFPPKMATVCYVLLLSAITNFVTAEQYKDGDPVPLYVNKVGPYFNPHETYHYYQLPVCRPEKVEHRSLTLGEILDGDRMAVSMYDIKFKEDVTDGKLCTVELKEEDIEQLREAIEDLYYFEFIL</sequence>
<evidence type="ECO:0000256" key="7">
    <source>
        <dbReference type="ARBA" id="ARBA00037688"/>
    </source>
</evidence>
<comment type="similarity">
    <text evidence="2 8">Belongs to the nonaspanin (TM9SF) (TC 9.A.2) family.</text>
</comment>
<keyword evidence="3" id="KW-0812">Transmembrane</keyword>
<gene>
    <name evidence="10" type="primary">LOC102803280</name>
</gene>
<keyword evidence="6" id="KW-0472">Membrane</keyword>
<evidence type="ECO:0000313" key="10">
    <source>
        <dbReference type="RefSeq" id="XP_006823625.1"/>
    </source>
</evidence>
<evidence type="ECO:0000256" key="5">
    <source>
        <dbReference type="ARBA" id="ARBA00022989"/>
    </source>
</evidence>
<feature type="chain" id="PRO_5045000811" description="Transmembrane 9 superfamily member" evidence="8">
    <location>
        <begin position="26"/>
        <end position="125"/>
    </location>
</feature>
<dbReference type="InterPro" id="IPR004240">
    <property type="entry name" value="EMP70"/>
</dbReference>
<protein>
    <recommendedName>
        <fullName evidence="8">Transmembrane 9 superfamily member</fullName>
    </recommendedName>
</protein>
<evidence type="ECO:0000256" key="4">
    <source>
        <dbReference type="ARBA" id="ARBA00022729"/>
    </source>
</evidence>
<evidence type="ECO:0000256" key="1">
    <source>
        <dbReference type="ARBA" id="ARBA00004542"/>
    </source>
</evidence>
<feature type="non-terminal residue" evidence="10">
    <location>
        <position position="125"/>
    </location>
</feature>
<evidence type="ECO:0000256" key="8">
    <source>
        <dbReference type="RuleBase" id="RU363079"/>
    </source>
</evidence>
<proteinExistence type="inferred from homology"/>
<feature type="signal peptide" evidence="8">
    <location>
        <begin position="1"/>
        <end position="25"/>
    </location>
</feature>
<name>A0ABM0MUD4_SACKO</name>
<dbReference type="RefSeq" id="XP_006823625.1">
    <property type="nucleotide sequence ID" value="XM_006823562.1"/>
</dbReference>
<comment type="subcellular location">
    <subcellularLocation>
        <location evidence="1">Cytoplasmic vesicle</location>
        <location evidence="1">Autophagosome membrane</location>
        <topology evidence="1">Multi-pass membrane protein</topology>
    </subcellularLocation>
</comment>
<accession>A0ABM0MUD4</accession>
<dbReference type="GeneID" id="102803280"/>
<evidence type="ECO:0000256" key="2">
    <source>
        <dbReference type="ARBA" id="ARBA00005227"/>
    </source>
</evidence>
<dbReference type="Pfam" id="PF02990">
    <property type="entry name" value="EMP70"/>
    <property type="match status" value="1"/>
</dbReference>
<dbReference type="Proteomes" id="UP000694865">
    <property type="component" value="Unplaced"/>
</dbReference>
<evidence type="ECO:0000256" key="6">
    <source>
        <dbReference type="ARBA" id="ARBA00023136"/>
    </source>
</evidence>
<evidence type="ECO:0000256" key="3">
    <source>
        <dbReference type="ARBA" id="ARBA00022692"/>
    </source>
</evidence>
<comment type="function">
    <text evidence="7">Plays an essential role in autophagy.</text>
</comment>
<keyword evidence="9" id="KW-1185">Reference proteome</keyword>
<keyword evidence="4 8" id="KW-0732">Signal</keyword>